<evidence type="ECO:0000256" key="7">
    <source>
        <dbReference type="ARBA" id="ARBA00023136"/>
    </source>
</evidence>
<keyword evidence="7 11" id="KW-0472">Membrane</keyword>
<dbReference type="OrthoDB" id="8559696at2"/>
<gene>
    <name evidence="13" type="primary">mcp</name>
    <name evidence="13" type="ORF">NMK_2284</name>
</gene>
<dbReference type="Pfam" id="PF00015">
    <property type="entry name" value="MCPsignal"/>
    <property type="match status" value="1"/>
</dbReference>
<keyword evidence="6 11" id="KW-1133">Transmembrane helix</keyword>
<comment type="caution">
    <text evidence="13">The sequence shown here is derived from an EMBL/GenBank/DDBJ whole genome shotgun (WGS) entry which is preliminary data.</text>
</comment>
<evidence type="ECO:0000256" key="1">
    <source>
        <dbReference type="ARBA" id="ARBA00004651"/>
    </source>
</evidence>
<dbReference type="AlphaFoldDB" id="A0A2R5FDR8"/>
<dbReference type="InterPro" id="IPR004089">
    <property type="entry name" value="MCPsignal_dom"/>
</dbReference>
<evidence type="ECO:0000256" key="11">
    <source>
        <dbReference type="SAM" id="Phobius"/>
    </source>
</evidence>
<dbReference type="SMART" id="SM00283">
    <property type="entry name" value="MA"/>
    <property type="match status" value="1"/>
</dbReference>
<evidence type="ECO:0000259" key="12">
    <source>
        <dbReference type="PROSITE" id="PS50111"/>
    </source>
</evidence>
<reference evidence="13 14" key="1">
    <citation type="journal article" date="2018" name="Environ. Microbiol.">
        <title>Isolation and genomic characterization of Novimethylophilus kurashikiensis gen. nov. sp. nov., a new lanthanide-dependent methylotrophic species of Methylophilaceae.</title>
        <authorList>
            <person name="Lv H."/>
            <person name="Sahin N."/>
            <person name="Tani A."/>
        </authorList>
    </citation>
    <scope>NUCLEOTIDE SEQUENCE [LARGE SCALE GENOMIC DNA]</scope>
    <source>
        <strain evidence="13 14">La2-4</strain>
    </source>
</reference>
<feature type="coiled-coil region" evidence="10">
    <location>
        <begin position="86"/>
        <end position="113"/>
    </location>
</feature>
<keyword evidence="8 9" id="KW-0807">Transducer</keyword>
<dbReference type="GO" id="GO:0006935">
    <property type="term" value="P:chemotaxis"/>
    <property type="evidence" value="ECO:0007669"/>
    <property type="project" value="UniProtKB-KW"/>
</dbReference>
<evidence type="ECO:0000313" key="14">
    <source>
        <dbReference type="Proteomes" id="UP000245081"/>
    </source>
</evidence>
<dbReference type="RefSeq" id="WP_146187184.1">
    <property type="nucleotide sequence ID" value="NZ_BDOQ01000009.1"/>
</dbReference>
<accession>A0A2R5FDR8</accession>
<sequence length="410" mass="44914">MRYNPYYVGVGITAAMLLGLGVMEAPLQLRGISDMGIAAAGCAAWFMLLAATLKKAQQAGRHHVEETEKALTKLAANFDGLFQSLHEELLTQAASSKDELTQLQALLNDAIQKLIGSFTGLESASRHQHQLVLQIAHQQAQDLGGSTTSDTANSREDTLTIEKFLADTSGVLSMFVDRSVENNNLGKELVTKMDLINHEVKDIQHLLTEVEGIASQTNLLALNAAIEAARAGEAGRGFAVVAEEVRKLSMRSTDFSNQIRSHMLDMVASMQGAEQVVQALSTADMQVVTSSRESVEDMMGVVQKMNDVMMTAVAELSDLTDRVENDVKTAITTLQFQDLASQLIGHSESRLNVIGEILNGITAIDERFIEQNNRFERWEHKLIESRALIERTRHNPVKQVNIDAGGVELF</sequence>
<keyword evidence="3" id="KW-0488">Methylation</keyword>
<evidence type="ECO:0000256" key="5">
    <source>
        <dbReference type="ARBA" id="ARBA00022692"/>
    </source>
</evidence>
<dbReference type="PANTHER" id="PTHR32089:SF39">
    <property type="entry name" value="METHYL-ACCEPTING CHEMOTAXIS PROTEIN HLYB"/>
    <property type="match status" value="1"/>
</dbReference>
<dbReference type="GO" id="GO:0007165">
    <property type="term" value="P:signal transduction"/>
    <property type="evidence" value="ECO:0007669"/>
    <property type="project" value="UniProtKB-KW"/>
</dbReference>
<evidence type="ECO:0000256" key="10">
    <source>
        <dbReference type="SAM" id="Coils"/>
    </source>
</evidence>
<organism evidence="13 14">
    <name type="scientific">Novimethylophilus kurashikiensis</name>
    <dbReference type="NCBI Taxonomy" id="1825523"/>
    <lineage>
        <taxon>Bacteria</taxon>
        <taxon>Pseudomonadati</taxon>
        <taxon>Pseudomonadota</taxon>
        <taxon>Betaproteobacteria</taxon>
        <taxon>Nitrosomonadales</taxon>
        <taxon>Methylophilaceae</taxon>
        <taxon>Novimethylophilus</taxon>
    </lineage>
</organism>
<evidence type="ECO:0000313" key="13">
    <source>
        <dbReference type="EMBL" id="GBG14684.1"/>
    </source>
</evidence>
<dbReference type="Gene3D" id="1.10.287.950">
    <property type="entry name" value="Methyl-accepting chemotaxis protein"/>
    <property type="match status" value="1"/>
</dbReference>
<feature type="domain" description="Methyl-accepting transducer" evidence="12">
    <location>
        <begin position="187"/>
        <end position="322"/>
    </location>
</feature>
<dbReference type="GO" id="GO:0005886">
    <property type="term" value="C:plasma membrane"/>
    <property type="evidence" value="ECO:0007669"/>
    <property type="project" value="UniProtKB-SubCell"/>
</dbReference>
<name>A0A2R5FDR8_9PROT</name>
<dbReference type="EMBL" id="BDOQ01000009">
    <property type="protein sequence ID" value="GBG14684.1"/>
    <property type="molecule type" value="Genomic_DNA"/>
</dbReference>
<proteinExistence type="predicted"/>
<dbReference type="PROSITE" id="PS50111">
    <property type="entry name" value="CHEMOTAXIS_TRANSDUC_2"/>
    <property type="match status" value="1"/>
</dbReference>
<feature type="transmembrane region" description="Helical" evidence="11">
    <location>
        <begin position="35"/>
        <end position="53"/>
    </location>
</feature>
<dbReference type="Proteomes" id="UP000245081">
    <property type="component" value="Unassembled WGS sequence"/>
</dbReference>
<keyword evidence="2" id="KW-1003">Cell membrane</keyword>
<feature type="transmembrane region" description="Helical" evidence="11">
    <location>
        <begin position="6"/>
        <end position="23"/>
    </location>
</feature>
<keyword evidence="10" id="KW-0175">Coiled coil</keyword>
<evidence type="ECO:0000256" key="3">
    <source>
        <dbReference type="ARBA" id="ARBA00022481"/>
    </source>
</evidence>
<keyword evidence="14" id="KW-1185">Reference proteome</keyword>
<keyword evidence="5 11" id="KW-0812">Transmembrane</keyword>
<protein>
    <submittedName>
        <fullName evidence="13">Methyl-accepting chemotaxis protein</fullName>
    </submittedName>
</protein>
<comment type="subcellular location">
    <subcellularLocation>
        <location evidence="1">Cell membrane</location>
        <topology evidence="1">Multi-pass membrane protein</topology>
    </subcellularLocation>
</comment>
<evidence type="ECO:0000256" key="2">
    <source>
        <dbReference type="ARBA" id="ARBA00022475"/>
    </source>
</evidence>
<dbReference type="SUPFAM" id="SSF58104">
    <property type="entry name" value="Methyl-accepting chemotaxis protein (MCP) signaling domain"/>
    <property type="match status" value="1"/>
</dbReference>
<evidence type="ECO:0000256" key="9">
    <source>
        <dbReference type="PROSITE-ProRule" id="PRU00284"/>
    </source>
</evidence>
<evidence type="ECO:0000256" key="6">
    <source>
        <dbReference type="ARBA" id="ARBA00022989"/>
    </source>
</evidence>
<evidence type="ECO:0000256" key="4">
    <source>
        <dbReference type="ARBA" id="ARBA00022500"/>
    </source>
</evidence>
<keyword evidence="4" id="KW-0145">Chemotaxis</keyword>
<dbReference type="PANTHER" id="PTHR32089">
    <property type="entry name" value="METHYL-ACCEPTING CHEMOTAXIS PROTEIN MCPB"/>
    <property type="match status" value="1"/>
</dbReference>
<evidence type="ECO:0000256" key="8">
    <source>
        <dbReference type="ARBA" id="ARBA00023224"/>
    </source>
</evidence>